<dbReference type="CDD" id="cd04182">
    <property type="entry name" value="GT_2_like_f"/>
    <property type="match status" value="1"/>
</dbReference>
<dbReference type="Proteomes" id="UP000199170">
    <property type="component" value="Unassembled WGS sequence"/>
</dbReference>
<dbReference type="InterPro" id="IPR025877">
    <property type="entry name" value="MobA-like_NTP_Trfase"/>
</dbReference>
<protein>
    <submittedName>
        <fullName evidence="3">Molybdenum cofactor cytidylyltransferase</fullName>
    </submittedName>
</protein>
<dbReference type="STRING" id="660517.SAMN04487946_10835"/>
<evidence type="ECO:0000313" key="4">
    <source>
        <dbReference type="Proteomes" id="UP000199170"/>
    </source>
</evidence>
<dbReference type="PANTHER" id="PTHR43777">
    <property type="entry name" value="MOLYBDENUM COFACTOR CYTIDYLYLTRANSFERASE"/>
    <property type="match status" value="1"/>
</dbReference>
<dbReference type="EMBL" id="FNPB01000008">
    <property type="protein sequence ID" value="SDY18506.1"/>
    <property type="molecule type" value="Genomic_DNA"/>
</dbReference>
<keyword evidence="3" id="KW-0548">Nucleotidyltransferase</keyword>
<sequence length="223" mass="23383">MSGATGDGLPIVEPPFDATGRERSDSDTGTTRVAGVVLAAGTSSRFGTANKLLAAADDSDEPIVRRATRTLTATRLDPVVVVLGHEADRVATAVDGLDVELVRNEAYADGQATSVRAGVQAVRDQSDVDAVLIALGDMPFVARETIEALLTAYEADVGAALAAAHDGDRGNPVLFDRRYFDALCDVEGDVGGRRLLFEGDRSACVAVDDPGVRRDVDEPDDLD</sequence>
<keyword evidence="3" id="KW-0808">Transferase</keyword>
<dbReference type="RefSeq" id="WP_089767516.1">
    <property type="nucleotide sequence ID" value="NZ_FNPB01000008.1"/>
</dbReference>
<evidence type="ECO:0000259" key="2">
    <source>
        <dbReference type="Pfam" id="PF12804"/>
    </source>
</evidence>
<dbReference type="PANTHER" id="PTHR43777:SF1">
    <property type="entry name" value="MOLYBDENUM COFACTOR CYTIDYLYLTRANSFERASE"/>
    <property type="match status" value="1"/>
</dbReference>
<dbReference type="OrthoDB" id="28434at2157"/>
<feature type="region of interest" description="Disordered" evidence="1">
    <location>
        <begin position="1"/>
        <end position="31"/>
    </location>
</feature>
<dbReference type="InterPro" id="IPR029044">
    <property type="entry name" value="Nucleotide-diphossugar_trans"/>
</dbReference>
<dbReference type="SUPFAM" id="SSF53448">
    <property type="entry name" value="Nucleotide-diphospho-sugar transferases"/>
    <property type="match status" value="1"/>
</dbReference>
<reference evidence="4" key="1">
    <citation type="submission" date="2016-10" db="EMBL/GenBank/DDBJ databases">
        <authorList>
            <person name="Varghese N."/>
            <person name="Submissions S."/>
        </authorList>
    </citation>
    <scope>NUCLEOTIDE SEQUENCE [LARGE SCALE GENOMIC DNA]</scope>
    <source>
        <strain evidence="4">CGMCC 1.10118</strain>
    </source>
</reference>
<evidence type="ECO:0000256" key="1">
    <source>
        <dbReference type="SAM" id="MobiDB-lite"/>
    </source>
</evidence>
<dbReference type="Gene3D" id="3.90.550.10">
    <property type="entry name" value="Spore Coat Polysaccharide Biosynthesis Protein SpsA, Chain A"/>
    <property type="match status" value="1"/>
</dbReference>
<dbReference type="Pfam" id="PF12804">
    <property type="entry name" value="NTP_transf_3"/>
    <property type="match status" value="1"/>
</dbReference>
<keyword evidence="4" id="KW-1185">Reference proteome</keyword>
<organism evidence="3 4">
    <name type="scientific">Halobellus clavatus</name>
    <dbReference type="NCBI Taxonomy" id="660517"/>
    <lineage>
        <taxon>Archaea</taxon>
        <taxon>Methanobacteriati</taxon>
        <taxon>Methanobacteriota</taxon>
        <taxon>Stenosarchaea group</taxon>
        <taxon>Halobacteria</taxon>
        <taxon>Halobacteriales</taxon>
        <taxon>Haloferacaceae</taxon>
        <taxon>Halobellus</taxon>
    </lineage>
</organism>
<evidence type="ECO:0000313" key="3">
    <source>
        <dbReference type="EMBL" id="SDY18506.1"/>
    </source>
</evidence>
<proteinExistence type="predicted"/>
<dbReference type="GO" id="GO:0016779">
    <property type="term" value="F:nucleotidyltransferase activity"/>
    <property type="evidence" value="ECO:0007669"/>
    <property type="project" value="UniProtKB-KW"/>
</dbReference>
<dbReference type="AlphaFoldDB" id="A0A1H3HSL8"/>
<feature type="domain" description="MobA-like NTP transferase" evidence="2">
    <location>
        <begin position="35"/>
        <end position="198"/>
    </location>
</feature>
<name>A0A1H3HSL8_9EURY</name>
<accession>A0A1H3HSL8</accession>
<gene>
    <name evidence="3" type="ORF">SAMN04487946_10835</name>
</gene>